<dbReference type="InterPro" id="IPR027256">
    <property type="entry name" value="P-typ_ATPase_IB"/>
</dbReference>
<keyword evidence="8 15" id="KW-0547">Nucleotide-binding</keyword>
<dbReference type="InterPro" id="IPR023299">
    <property type="entry name" value="ATPase_P-typ_cyto_dom_N"/>
</dbReference>
<proteinExistence type="inferred from homology"/>
<dbReference type="PROSITE" id="PS00154">
    <property type="entry name" value="ATPASE_E1_E2"/>
    <property type="match status" value="1"/>
</dbReference>
<sequence>MAELSAARISACPACDAAPLAERLADRAQPQASGDLILSLPAAHCAACITDVERALTALPGVRSARVNLTLRRVTVDAPQLTAEDLIPVLGAIGFDAHELDPDALSATTADRQGRDLLMRIGVSGFAMMNIMILSVAVWSGAEDATRDLFHWISGAIALPTVAFAGRPFFSSAWRALKAHRLNMDVPISLALAKTLAISLFETILSGHHAYFDAAVMLCFFLLIGRYLDHRTRALARSAAAELSALEVPRATLLRTPSKYLAGGPGDAMSPGLAISAMAEETVPVSTLRPGDLIRIRPGGRIPADGEIVDGHSEIDRALLTGETLPVPAAPGLVLSAGEVNLTGPLVMRVMAAGRDSSLARLTALVEAAESARGRYTSLAERASRAYAPVVHVLALVSFAGWFWATRDLRLSVNIAAAVLIITCPCALALAVPAVATTASGRLFRRGLLIKDGTALERLADVDTVVFDKTGTLTLGQPQLVSPDPLPRSLHPVARALATASSHPLSQALASALKDTPPAQLDDLHEQPGFGVAARWNGQQVRLGRADWLGAHDTSDDAPTSATWLAIGRQTPIRLDFTDSLRPGAAECVSSLQRQGVRVILLSGDRPAAVADIAARLGITEYHAGVSPQEKAAMVTGLGQQGAHVLMVGDGLNDTAALASAHASISPASALDAARVASDMVLTGKDLAPVADTLTVAKAATRRIRENFAISFGYNFIAVPVAIAGFATPLFAALAMSISSITVTLNALRLRKAQGETRWKS</sequence>
<keyword evidence="5" id="KW-0597">Phosphoprotein</keyword>
<evidence type="ECO:0000256" key="10">
    <source>
        <dbReference type="ARBA" id="ARBA00022842"/>
    </source>
</evidence>
<evidence type="ECO:0000256" key="12">
    <source>
        <dbReference type="ARBA" id="ARBA00022989"/>
    </source>
</evidence>
<organism evidence="17 18">
    <name type="scientific">Paracoccus alcaliphilus</name>
    <dbReference type="NCBI Taxonomy" id="34002"/>
    <lineage>
        <taxon>Bacteria</taxon>
        <taxon>Pseudomonadati</taxon>
        <taxon>Pseudomonadota</taxon>
        <taxon>Alphaproteobacteria</taxon>
        <taxon>Rhodobacterales</taxon>
        <taxon>Paracoccaceae</taxon>
        <taxon>Paracoccus</taxon>
    </lineage>
</organism>
<dbReference type="RefSeq" id="WP_090617619.1">
    <property type="nucleotide sequence ID" value="NZ_CP067124.1"/>
</dbReference>
<evidence type="ECO:0000256" key="11">
    <source>
        <dbReference type="ARBA" id="ARBA00022967"/>
    </source>
</evidence>
<evidence type="ECO:0000256" key="14">
    <source>
        <dbReference type="ARBA" id="ARBA00023136"/>
    </source>
</evidence>
<comment type="similarity">
    <text evidence="2 15">Belongs to the cation transport ATPase (P-type) (TC 3.A.3) family. Type IB subfamily.</text>
</comment>
<feature type="transmembrane region" description="Helical" evidence="15">
    <location>
        <begin position="732"/>
        <end position="750"/>
    </location>
</feature>
<dbReference type="NCBIfam" id="TIGR01494">
    <property type="entry name" value="ATPase_P-type"/>
    <property type="match status" value="2"/>
</dbReference>
<dbReference type="NCBIfam" id="TIGR01511">
    <property type="entry name" value="ATPase-IB1_Cu"/>
    <property type="match status" value="1"/>
</dbReference>
<dbReference type="Gene3D" id="3.40.50.1000">
    <property type="entry name" value="HAD superfamily/HAD-like"/>
    <property type="match status" value="1"/>
</dbReference>
<dbReference type="Gene3D" id="3.30.70.100">
    <property type="match status" value="1"/>
</dbReference>
<evidence type="ECO:0000256" key="6">
    <source>
        <dbReference type="ARBA" id="ARBA00022692"/>
    </source>
</evidence>
<dbReference type="InterPro" id="IPR036163">
    <property type="entry name" value="HMA_dom_sf"/>
</dbReference>
<name>A0A1H8NNI7_9RHOB</name>
<keyword evidence="3" id="KW-0813">Transport</keyword>
<dbReference type="InterPro" id="IPR008250">
    <property type="entry name" value="ATPase_P-typ_transduc_dom_A_sf"/>
</dbReference>
<keyword evidence="11" id="KW-1278">Translocase</keyword>
<evidence type="ECO:0000256" key="9">
    <source>
        <dbReference type="ARBA" id="ARBA00022840"/>
    </source>
</evidence>
<comment type="subcellular location">
    <subcellularLocation>
        <location evidence="1">Cell membrane</location>
        <topology evidence="1">Multi-pass membrane protein</topology>
    </subcellularLocation>
</comment>
<dbReference type="SUPFAM" id="SSF55008">
    <property type="entry name" value="HMA, heavy metal-associated domain"/>
    <property type="match status" value="1"/>
</dbReference>
<dbReference type="Pfam" id="PF00122">
    <property type="entry name" value="E1-E2_ATPase"/>
    <property type="match status" value="1"/>
</dbReference>
<dbReference type="PANTHER" id="PTHR43520">
    <property type="entry name" value="ATP7, ISOFORM B"/>
    <property type="match status" value="1"/>
</dbReference>
<evidence type="ECO:0000313" key="18">
    <source>
        <dbReference type="Proteomes" id="UP000199054"/>
    </source>
</evidence>
<dbReference type="OrthoDB" id="9807843at2"/>
<dbReference type="PANTHER" id="PTHR43520:SF5">
    <property type="entry name" value="CATION-TRANSPORTING P-TYPE ATPASE-RELATED"/>
    <property type="match status" value="1"/>
</dbReference>
<evidence type="ECO:0000256" key="13">
    <source>
        <dbReference type="ARBA" id="ARBA00023065"/>
    </source>
</evidence>
<gene>
    <name evidence="17" type="ORF">SAMN04489859_10664</name>
</gene>
<feature type="domain" description="HMA" evidence="16">
    <location>
        <begin position="34"/>
        <end position="98"/>
    </location>
</feature>
<keyword evidence="13" id="KW-0406">Ion transport</keyword>
<dbReference type="InterPro" id="IPR017969">
    <property type="entry name" value="Heavy-metal-associated_CS"/>
</dbReference>
<dbReference type="NCBIfam" id="TIGR01512">
    <property type="entry name" value="ATPase-IB2_Cd"/>
    <property type="match status" value="1"/>
</dbReference>
<keyword evidence="18" id="KW-1185">Reference proteome</keyword>
<dbReference type="Proteomes" id="UP000199054">
    <property type="component" value="Unassembled WGS sequence"/>
</dbReference>
<dbReference type="Pfam" id="PF00403">
    <property type="entry name" value="HMA"/>
    <property type="match status" value="1"/>
</dbReference>
<keyword evidence="12 15" id="KW-1133">Transmembrane helix</keyword>
<keyword evidence="6 15" id="KW-0812">Transmembrane</keyword>
<dbReference type="SUPFAM" id="SSF81653">
    <property type="entry name" value="Calcium ATPase, transduction domain A"/>
    <property type="match status" value="1"/>
</dbReference>
<dbReference type="Gene3D" id="3.40.1110.10">
    <property type="entry name" value="Calcium-transporting ATPase, cytoplasmic domain N"/>
    <property type="match status" value="1"/>
</dbReference>
<dbReference type="PRINTS" id="PR00119">
    <property type="entry name" value="CATATPASE"/>
</dbReference>
<evidence type="ECO:0000256" key="5">
    <source>
        <dbReference type="ARBA" id="ARBA00022553"/>
    </source>
</evidence>
<evidence type="ECO:0000256" key="4">
    <source>
        <dbReference type="ARBA" id="ARBA00022475"/>
    </source>
</evidence>
<dbReference type="EMBL" id="FODE01000066">
    <property type="protein sequence ID" value="SEO31165.1"/>
    <property type="molecule type" value="Genomic_DNA"/>
</dbReference>
<dbReference type="InterPro" id="IPR023214">
    <property type="entry name" value="HAD_sf"/>
</dbReference>
<dbReference type="GO" id="GO:0005507">
    <property type="term" value="F:copper ion binding"/>
    <property type="evidence" value="ECO:0007669"/>
    <property type="project" value="TreeGrafter"/>
</dbReference>
<evidence type="ECO:0000256" key="8">
    <source>
        <dbReference type="ARBA" id="ARBA00022741"/>
    </source>
</evidence>
<dbReference type="NCBIfam" id="TIGR01525">
    <property type="entry name" value="ATPase-IB_hvy"/>
    <property type="match status" value="1"/>
</dbReference>
<dbReference type="InterPro" id="IPR059000">
    <property type="entry name" value="ATPase_P-type_domA"/>
</dbReference>
<accession>A0A1H8NNI7</accession>
<dbReference type="GO" id="GO:0005524">
    <property type="term" value="F:ATP binding"/>
    <property type="evidence" value="ECO:0007669"/>
    <property type="project" value="UniProtKB-UniRule"/>
</dbReference>
<reference evidence="17 18" key="1">
    <citation type="submission" date="2016-10" db="EMBL/GenBank/DDBJ databases">
        <authorList>
            <person name="de Groot N.N."/>
        </authorList>
    </citation>
    <scope>NUCLEOTIDE SEQUENCE [LARGE SCALE GENOMIC DNA]</scope>
    <source>
        <strain evidence="17 18">DSM 8512</strain>
    </source>
</reference>
<dbReference type="InterPro" id="IPR006121">
    <property type="entry name" value="HMA_dom"/>
</dbReference>
<dbReference type="GO" id="GO:0055070">
    <property type="term" value="P:copper ion homeostasis"/>
    <property type="evidence" value="ECO:0007669"/>
    <property type="project" value="TreeGrafter"/>
</dbReference>
<dbReference type="STRING" id="34002.SAMN04489859_10664"/>
<keyword evidence="10" id="KW-0460">Magnesium</keyword>
<dbReference type="SUPFAM" id="SSF56784">
    <property type="entry name" value="HAD-like"/>
    <property type="match status" value="1"/>
</dbReference>
<keyword evidence="9 15" id="KW-0067">ATP-binding</keyword>
<keyword evidence="14 15" id="KW-0472">Membrane</keyword>
<dbReference type="GO" id="GO:0005886">
    <property type="term" value="C:plasma membrane"/>
    <property type="evidence" value="ECO:0007669"/>
    <property type="project" value="UniProtKB-SubCell"/>
</dbReference>
<dbReference type="InterPro" id="IPR036412">
    <property type="entry name" value="HAD-like_sf"/>
</dbReference>
<evidence type="ECO:0000256" key="15">
    <source>
        <dbReference type="RuleBase" id="RU362081"/>
    </source>
</evidence>
<evidence type="ECO:0000313" key="17">
    <source>
        <dbReference type="EMBL" id="SEO31165.1"/>
    </source>
</evidence>
<dbReference type="InterPro" id="IPR001757">
    <property type="entry name" value="P_typ_ATPase"/>
</dbReference>
<dbReference type="PROSITE" id="PS01047">
    <property type="entry name" value="HMA_1"/>
    <property type="match status" value="1"/>
</dbReference>
<feature type="transmembrane region" description="Helical" evidence="15">
    <location>
        <begin position="210"/>
        <end position="228"/>
    </location>
</feature>
<dbReference type="CDD" id="cd00371">
    <property type="entry name" value="HMA"/>
    <property type="match status" value="1"/>
</dbReference>
<evidence type="ECO:0000256" key="2">
    <source>
        <dbReference type="ARBA" id="ARBA00006024"/>
    </source>
</evidence>
<dbReference type="Pfam" id="PF00702">
    <property type="entry name" value="Hydrolase"/>
    <property type="match status" value="1"/>
</dbReference>
<dbReference type="InterPro" id="IPR018303">
    <property type="entry name" value="ATPase_P-typ_P_site"/>
</dbReference>
<dbReference type="GO" id="GO:0043682">
    <property type="term" value="F:P-type divalent copper transporter activity"/>
    <property type="evidence" value="ECO:0007669"/>
    <property type="project" value="TreeGrafter"/>
</dbReference>
<dbReference type="SUPFAM" id="SSF81665">
    <property type="entry name" value="Calcium ATPase, transmembrane domain M"/>
    <property type="match status" value="1"/>
</dbReference>
<feature type="transmembrane region" description="Helical" evidence="15">
    <location>
        <begin position="149"/>
        <end position="170"/>
    </location>
</feature>
<evidence type="ECO:0000256" key="3">
    <source>
        <dbReference type="ARBA" id="ARBA00022448"/>
    </source>
</evidence>
<feature type="transmembrane region" description="Helical" evidence="15">
    <location>
        <begin position="386"/>
        <end position="405"/>
    </location>
</feature>
<keyword evidence="7 15" id="KW-0479">Metal-binding</keyword>
<evidence type="ECO:0000256" key="7">
    <source>
        <dbReference type="ARBA" id="ARBA00022723"/>
    </source>
</evidence>
<feature type="transmembrane region" description="Helical" evidence="15">
    <location>
        <begin position="117"/>
        <end position="137"/>
    </location>
</feature>
<protein>
    <submittedName>
        <fullName evidence="17">Cu2+-exporting ATPase</fullName>
    </submittedName>
</protein>
<feature type="transmembrane region" description="Helical" evidence="15">
    <location>
        <begin position="411"/>
        <end position="436"/>
    </location>
</feature>
<dbReference type="PROSITE" id="PS50846">
    <property type="entry name" value="HMA_2"/>
    <property type="match status" value="1"/>
</dbReference>
<dbReference type="AlphaFoldDB" id="A0A1H8NNI7"/>
<keyword evidence="4 15" id="KW-1003">Cell membrane</keyword>
<feature type="transmembrane region" description="Helical" evidence="15">
    <location>
        <begin position="708"/>
        <end position="726"/>
    </location>
</feature>
<dbReference type="Gene3D" id="2.70.150.10">
    <property type="entry name" value="Calcium-transporting ATPase, cytoplasmic transduction domain A"/>
    <property type="match status" value="1"/>
</dbReference>
<feature type="transmembrane region" description="Helical" evidence="15">
    <location>
        <begin position="182"/>
        <end position="204"/>
    </location>
</feature>
<dbReference type="GO" id="GO:0016887">
    <property type="term" value="F:ATP hydrolysis activity"/>
    <property type="evidence" value="ECO:0007669"/>
    <property type="project" value="InterPro"/>
</dbReference>
<dbReference type="InterPro" id="IPR023298">
    <property type="entry name" value="ATPase_P-typ_TM_dom_sf"/>
</dbReference>
<evidence type="ECO:0000256" key="1">
    <source>
        <dbReference type="ARBA" id="ARBA00004651"/>
    </source>
</evidence>
<evidence type="ECO:0000259" key="16">
    <source>
        <dbReference type="PROSITE" id="PS50846"/>
    </source>
</evidence>